<accession>A0A9N8W382</accession>
<feature type="compositionally biased region" description="Polar residues" evidence="1">
    <location>
        <begin position="180"/>
        <end position="193"/>
    </location>
</feature>
<dbReference type="AlphaFoldDB" id="A0A9N8W382"/>
<name>A0A9N8W382_9GLOM</name>
<dbReference type="EMBL" id="CAJVPL010000265">
    <property type="protein sequence ID" value="CAG8475655.1"/>
    <property type="molecule type" value="Genomic_DNA"/>
</dbReference>
<gene>
    <name evidence="2" type="ORF">AGERDE_LOCUS2965</name>
</gene>
<sequence>MAIITLSEPKNVDGGPKYRYIYNGNVSNGNWSGNVNNSPATTTTTNIPIPTTAQPTAPSQIPQPSPSQLLLPPTAQLQSSSPKLSSSPQQTQSSSQQPPSTTQTISQYSQNGDGNSGGQQSLPPPSLPSTVQPLAGDRPVGNIPAVTNNPISYGNTITGNSPTIPNKSISIANPINLSPTSSTNANQSSNLSNILPELPSPTHSAPSPPYTNSLASPTYPSNQQTSGNGSISNSPTDQLSTLAQSNSNGNYHNTVSSLTESSNIIRTPNSIILVVPPSSNNNSLSRQLKVQVIIQIQAKLRVRVFRRNQQVKHLQQLQKIVQVVPHPILDLFQMLTEIQKLY</sequence>
<feature type="region of interest" description="Disordered" evidence="1">
    <location>
        <begin position="33"/>
        <end position="147"/>
    </location>
</feature>
<feature type="compositionally biased region" description="Low complexity" evidence="1">
    <location>
        <begin position="33"/>
        <end position="121"/>
    </location>
</feature>
<evidence type="ECO:0000313" key="2">
    <source>
        <dbReference type="EMBL" id="CAG8475655.1"/>
    </source>
</evidence>
<feature type="compositionally biased region" description="Polar residues" evidence="1">
    <location>
        <begin position="201"/>
        <end position="255"/>
    </location>
</feature>
<evidence type="ECO:0000313" key="3">
    <source>
        <dbReference type="Proteomes" id="UP000789831"/>
    </source>
</evidence>
<feature type="region of interest" description="Disordered" evidence="1">
    <location>
        <begin position="180"/>
        <end position="255"/>
    </location>
</feature>
<keyword evidence="3" id="KW-1185">Reference proteome</keyword>
<proteinExistence type="predicted"/>
<evidence type="ECO:0000256" key="1">
    <source>
        <dbReference type="SAM" id="MobiDB-lite"/>
    </source>
</evidence>
<reference evidence="2" key="1">
    <citation type="submission" date="2021-06" db="EMBL/GenBank/DDBJ databases">
        <authorList>
            <person name="Kallberg Y."/>
            <person name="Tangrot J."/>
            <person name="Rosling A."/>
        </authorList>
    </citation>
    <scope>NUCLEOTIDE SEQUENCE</scope>
    <source>
        <strain evidence="2">MT106</strain>
    </source>
</reference>
<organism evidence="2 3">
    <name type="scientific">Ambispora gerdemannii</name>
    <dbReference type="NCBI Taxonomy" id="144530"/>
    <lineage>
        <taxon>Eukaryota</taxon>
        <taxon>Fungi</taxon>
        <taxon>Fungi incertae sedis</taxon>
        <taxon>Mucoromycota</taxon>
        <taxon>Glomeromycotina</taxon>
        <taxon>Glomeromycetes</taxon>
        <taxon>Archaeosporales</taxon>
        <taxon>Ambisporaceae</taxon>
        <taxon>Ambispora</taxon>
    </lineage>
</organism>
<comment type="caution">
    <text evidence="2">The sequence shown here is derived from an EMBL/GenBank/DDBJ whole genome shotgun (WGS) entry which is preliminary data.</text>
</comment>
<dbReference type="Proteomes" id="UP000789831">
    <property type="component" value="Unassembled WGS sequence"/>
</dbReference>
<protein>
    <submittedName>
        <fullName evidence="2">5092_t:CDS:1</fullName>
    </submittedName>
</protein>